<dbReference type="InterPro" id="IPR003439">
    <property type="entry name" value="ABC_transporter-like_ATP-bd"/>
</dbReference>
<feature type="compositionally biased region" description="Low complexity" evidence="2">
    <location>
        <begin position="72"/>
        <end position="94"/>
    </location>
</feature>
<evidence type="ECO:0000313" key="7">
    <source>
        <dbReference type="Proteomes" id="UP000178666"/>
    </source>
</evidence>
<reference evidence="4 6" key="2">
    <citation type="submission" date="2016-02" db="EMBL/GenBank/DDBJ databases">
        <title>Complete Genome Sequence of Propionibacterium acidipropionici ATCC 55737.</title>
        <authorList>
            <person name="Luna Flores C.H."/>
            <person name="Nielsen L.K."/>
            <person name="Marcellin E."/>
        </authorList>
    </citation>
    <scope>NUCLEOTIDE SEQUENCE [LARGE SCALE GENOMIC DNA]</scope>
    <source>
        <strain evidence="4 6">ATCC 55737</strain>
    </source>
</reference>
<dbReference type="PANTHER" id="PTHR42788:SF13">
    <property type="entry name" value="ALIPHATIC SULFONATES IMPORT ATP-BINDING PROTEIN SSUB"/>
    <property type="match status" value="1"/>
</dbReference>
<evidence type="ECO:0000259" key="3">
    <source>
        <dbReference type="Pfam" id="PF00005"/>
    </source>
</evidence>
<keyword evidence="1" id="KW-0813">Transport</keyword>
<feature type="region of interest" description="Disordered" evidence="2">
    <location>
        <begin position="57"/>
        <end position="103"/>
    </location>
</feature>
<dbReference type="Proteomes" id="UP000178666">
    <property type="component" value="Chromosome"/>
</dbReference>
<evidence type="ECO:0000313" key="6">
    <source>
        <dbReference type="Proteomes" id="UP000075221"/>
    </source>
</evidence>
<dbReference type="EMBL" id="CP015970">
    <property type="protein sequence ID" value="AOZ45392.1"/>
    <property type="molecule type" value="Genomic_DNA"/>
</dbReference>
<dbReference type="AlphaFoldDB" id="A0AAC8YHC2"/>
<name>A0AAC8YHC2_9ACTN</name>
<accession>A0AAC8YHC2</accession>
<dbReference type="Proteomes" id="UP000075221">
    <property type="component" value="Chromosome"/>
</dbReference>
<dbReference type="InterPro" id="IPR027417">
    <property type="entry name" value="P-loop_NTPase"/>
</dbReference>
<feature type="compositionally biased region" description="Polar residues" evidence="2">
    <location>
        <begin position="60"/>
        <end position="71"/>
    </location>
</feature>
<dbReference type="GO" id="GO:0016887">
    <property type="term" value="F:ATP hydrolysis activity"/>
    <property type="evidence" value="ECO:0007669"/>
    <property type="project" value="InterPro"/>
</dbReference>
<evidence type="ECO:0000313" key="4">
    <source>
        <dbReference type="EMBL" id="AMS06605.1"/>
    </source>
</evidence>
<evidence type="ECO:0000256" key="1">
    <source>
        <dbReference type="ARBA" id="ARBA00022448"/>
    </source>
</evidence>
<protein>
    <recommendedName>
        <fullName evidence="3">ABC transporter domain-containing protein</fullName>
    </recommendedName>
</protein>
<reference evidence="5 7" key="1">
    <citation type="journal article" date="2016" name="Plant Dis.">
        <title>Improved production of propionic acid using genome shuffling.</title>
        <authorList>
            <person name="Luna-Flores C.H."/>
            <person name="Palfreyman R.W."/>
            <person name="Kromer J.O."/>
            <person name="Nielsen L.K."/>
            <person name="Marcellin E."/>
        </authorList>
    </citation>
    <scope>NUCLEOTIDE SEQUENCE [LARGE SCALE GENOMIC DNA]</scope>
    <source>
        <strain evidence="5 7">F3E8</strain>
    </source>
</reference>
<sequence length="103" mass="10619">MPLLRARGLTKEFTTTDPPTRVLNGIDLDVDAGEFLAVMGASGAGKSTLLYTLSAMDRPTSGSVSTPSWGGSASRPSPITASPRRRAASSSAPPCAGLWSPTR</sequence>
<dbReference type="Pfam" id="PF00005">
    <property type="entry name" value="ABC_tran"/>
    <property type="match status" value="1"/>
</dbReference>
<gene>
    <name evidence="5" type="ORF">A8L58_00265</name>
    <name evidence="4" type="ORF">AXH35_15330</name>
</gene>
<evidence type="ECO:0000256" key="2">
    <source>
        <dbReference type="SAM" id="MobiDB-lite"/>
    </source>
</evidence>
<organism evidence="4 6">
    <name type="scientific">Acidipropionibacterium acidipropionici</name>
    <dbReference type="NCBI Taxonomy" id="1748"/>
    <lineage>
        <taxon>Bacteria</taxon>
        <taxon>Bacillati</taxon>
        <taxon>Actinomycetota</taxon>
        <taxon>Actinomycetes</taxon>
        <taxon>Propionibacteriales</taxon>
        <taxon>Propionibacteriaceae</taxon>
        <taxon>Acidipropionibacterium</taxon>
    </lineage>
</organism>
<proteinExistence type="predicted"/>
<evidence type="ECO:0000313" key="5">
    <source>
        <dbReference type="EMBL" id="AOZ45392.1"/>
    </source>
</evidence>
<dbReference type="InterPro" id="IPR050166">
    <property type="entry name" value="ABC_transporter_ATP-bind"/>
</dbReference>
<dbReference type="Gene3D" id="3.40.50.300">
    <property type="entry name" value="P-loop containing nucleotide triphosphate hydrolases"/>
    <property type="match status" value="1"/>
</dbReference>
<feature type="domain" description="ABC transporter" evidence="3">
    <location>
        <begin position="23"/>
        <end position="65"/>
    </location>
</feature>
<dbReference type="GO" id="GO:0005524">
    <property type="term" value="F:ATP binding"/>
    <property type="evidence" value="ECO:0007669"/>
    <property type="project" value="InterPro"/>
</dbReference>
<dbReference type="PANTHER" id="PTHR42788">
    <property type="entry name" value="TAURINE IMPORT ATP-BINDING PROTEIN-RELATED"/>
    <property type="match status" value="1"/>
</dbReference>
<keyword evidence="7" id="KW-1185">Reference proteome</keyword>
<dbReference type="EMBL" id="CP014352">
    <property type="protein sequence ID" value="AMS06605.1"/>
    <property type="molecule type" value="Genomic_DNA"/>
</dbReference>
<dbReference type="SUPFAM" id="SSF52540">
    <property type="entry name" value="P-loop containing nucleoside triphosphate hydrolases"/>
    <property type="match status" value="1"/>
</dbReference>